<dbReference type="Proteomes" id="UP001497623">
    <property type="component" value="Unassembled WGS sequence"/>
</dbReference>
<sequence length="361" mass="41833">MAEIYYYTAVLCCVSVFYDICYLKYITKSSFISSVDRQQTQLIKDEHQPSASTIGFNDVQRRTISPSGYVSSSRSTSIIGLPKISTLRTMLAVFNYLYMYTKFRVNRCSRAVVESGGPVESSRFSIAIVGDSRTRQIFNSLAHLLKDTNMTYFYKGKTGNIREIVPRLFDIHFHTNIRLVSHEIPLNITYYWDPLLDNWLPKLLKTWQKYPGTQPHLLQIGAGVHYLVFERKKAYTLFAQLWRKLLPSLSALANTTHTIVKMMDHVLVKYQKPSYASVLTDANINRMNKITSSLLLQHPPNNILVWNSSTPLSDQYVEYCYKEPKLTTKDSMWMCKDAMHLGYVVIHQLRDMMLNSFCNRY</sequence>
<protein>
    <submittedName>
        <fullName evidence="1">Uncharacterized protein</fullName>
    </submittedName>
</protein>
<evidence type="ECO:0000313" key="1">
    <source>
        <dbReference type="EMBL" id="CAL4158429.1"/>
    </source>
</evidence>
<comment type="caution">
    <text evidence="1">The sequence shown here is derived from an EMBL/GenBank/DDBJ whole genome shotgun (WGS) entry which is preliminary data.</text>
</comment>
<accession>A0AAV2S4E7</accession>
<feature type="non-terminal residue" evidence="1">
    <location>
        <position position="361"/>
    </location>
</feature>
<gene>
    <name evidence="1" type="ORF">MNOR_LOCUS32088</name>
</gene>
<proteinExistence type="predicted"/>
<organism evidence="1 2">
    <name type="scientific">Meganyctiphanes norvegica</name>
    <name type="common">Northern krill</name>
    <name type="synonym">Thysanopoda norvegica</name>
    <dbReference type="NCBI Taxonomy" id="48144"/>
    <lineage>
        <taxon>Eukaryota</taxon>
        <taxon>Metazoa</taxon>
        <taxon>Ecdysozoa</taxon>
        <taxon>Arthropoda</taxon>
        <taxon>Crustacea</taxon>
        <taxon>Multicrustacea</taxon>
        <taxon>Malacostraca</taxon>
        <taxon>Eumalacostraca</taxon>
        <taxon>Eucarida</taxon>
        <taxon>Euphausiacea</taxon>
        <taxon>Euphausiidae</taxon>
        <taxon>Meganyctiphanes</taxon>
    </lineage>
</organism>
<name>A0AAV2S4E7_MEGNR</name>
<keyword evidence="2" id="KW-1185">Reference proteome</keyword>
<reference evidence="1 2" key="1">
    <citation type="submission" date="2024-05" db="EMBL/GenBank/DDBJ databases">
        <authorList>
            <person name="Wallberg A."/>
        </authorList>
    </citation>
    <scope>NUCLEOTIDE SEQUENCE [LARGE SCALE GENOMIC DNA]</scope>
</reference>
<dbReference type="AlphaFoldDB" id="A0AAV2S4E7"/>
<dbReference type="EMBL" id="CAXKWB010042747">
    <property type="protein sequence ID" value="CAL4158429.1"/>
    <property type="molecule type" value="Genomic_DNA"/>
</dbReference>
<evidence type="ECO:0000313" key="2">
    <source>
        <dbReference type="Proteomes" id="UP001497623"/>
    </source>
</evidence>